<organism evidence="1 2">
    <name type="scientific">Pseudofrankia asymbiotica</name>
    <dbReference type="NCBI Taxonomy" id="1834516"/>
    <lineage>
        <taxon>Bacteria</taxon>
        <taxon>Bacillati</taxon>
        <taxon>Actinomycetota</taxon>
        <taxon>Actinomycetes</taxon>
        <taxon>Frankiales</taxon>
        <taxon>Frankiaceae</taxon>
        <taxon>Pseudofrankia</taxon>
    </lineage>
</organism>
<proteinExistence type="predicted"/>
<reference evidence="2" key="1">
    <citation type="submission" date="2016-10" db="EMBL/GenBank/DDBJ databases">
        <title>Frankia sp. NRRL B-16386 Genome sequencing.</title>
        <authorList>
            <person name="Ghodhbane-Gtari F."/>
            <person name="Swanson E."/>
            <person name="Gueddou A."/>
            <person name="Hezbri K."/>
            <person name="Ktari K."/>
            <person name="Nouioui I."/>
            <person name="Morris K."/>
            <person name="Simpson S."/>
            <person name="Abebe-Akele F."/>
            <person name="Thomas K."/>
            <person name="Gtari M."/>
            <person name="Tisa L.S."/>
        </authorList>
    </citation>
    <scope>NUCLEOTIDE SEQUENCE [LARGE SCALE GENOMIC DNA]</scope>
    <source>
        <strain evidence="2">NRRL B-16386</strain>
    </source>
</reference>
<accession>A0A1V2I986</accession>
<keyword evidence="2" id="KW-1185">Reference proteome</keyword>
<dbReference type="EMBL" id="MOMC01000034">
    <property type="protein sequence ID" value="ONH29123.1"/>
    <property type="molecule type" value="Genomic_DNA"/>
</dbReference>
<dbReference type="AlphaFoldDB" id="A0A1V2I986"/>
<sequence>MKSSEFWPYADRLILEAACPPITKIETFEACGYVDKPWGHRLTFDTGSTAYVMWVFANPVGMARAPEGEPLAPVDLPSLAPSGNGYLVRDIEGWIAAVLVNGGSSQVKQVRRYSLGETSSTFYKVGLSVDFYSGAHACGMFVHTLRSGDQPMAHREHQVAERI</sequence>
<comment type="caution">
    <text evidence="1">The sequence shown here is derived from an EMBL/GenBank/DDBJ whole genome shotgun (WGS) entry which is preliminary data.</text>
</comment>
<dbReference type="Proteomes" id="UP000188929">
    <property type="component" value="Unassembled WGS sequence"/>
</dbReference>
<name>A0A1V2I986_9ACTN</name>
<dbReference type="OrthoDB" id="4350490at2"/>
<protein>
    <submittedName>
        <fullName evidence="1">Uncharacterized protein</fullName>
    </submittedName>
</protein>
<gene>
    <name evidence="1" type="ORF">BL253_17035</name>
</gene>
<evidence type="ECO:0000313" key="2">
    <source>
        <dbReference type="Proteomes" id="UP000188929"/>
    </source>
</evidence>
<evidence type="ECO:0000313" key="1">
    <source>
        <dbReference type="EMBL" id="ONH29123.1"/>
    </source>
</evidence>
<dbReference type="RefSeq" id="WP_076818156.1">
    <property type="nucleotide sequence ID" value="NZ_MOMC01000034.1"/>
</dbReference>